<sequence>MTLTKSKYYFEALDYFPFNLSECMDALNYALSYEPEDSDSLCLMGRIYSEVLKDYETAKNFFNEALQNNMGNVNIPKYYIECLLNYEDYDEAEKLIGFAYTIKGIDKADILRCKALLCERKEEYSEALEHLKNAERFSYCKEMTATLKERERFIRKKMPKMEKEEKVI</sequence>
<evidence type="ECO:0008006" key="3">
    <source>
        <dbReference type="Google" id="ProtNLM"/>
    </source>
</evidence>
<dbReference type="Proteomes" id="UP000256257">
    <property type="component" value="Unassembled WGS sequence"/>
</dbReference>
<dbReference type="AlphaFoldDB" id="A0A3D9B3K7"/>
<dbReference type="InterPro" id="IPR011990">
    <property type="entry name" value="TPR-like_helical_dom_sf"/>
</dbReference>
<gene>
    <name evidence="1" type="ORF">DRF67_07715</name>
</gene>
<accession>A0A3D9B3K7</accession>
<dbReference type="Pfam" id="PF14559">
    <property type="entry name" value="TPR_19"/>
    <property type="match status" value="1"/>
</dbReference>
<dbReference type="OrthoDB" id="1122255at2"/>
<dbReference type="SUPFAM" id="SSF48452">
    <property type="entry name" value="TPR-like"/>
    <property type="match status" value="1"/>
</dbReference>
<protein>
    <recommendedName>
        <fullName evidence="3">Tetratricopeptide repeat protein</fullName>
    </recommendedName>
</protein>
<dbReference type="RefSeq" id="WP_115927718.1">
    <property type="nucleotide sequence ID" value="NZ_QNVV01000005.1"/>
</dbReference>
<dbReference type="EMBL" id="QNVV01000005">
    <property type="protein sequence ID" value="REC48214.1"/>
    <property type="molecule type" value="Genomic_DNA"/>
</dbReference>
<organism evidence="1 2">
    <name type="scientific">Chryseobacterium pennipullorum</name>
    <dbReference type="NCBI Taxonomy" id="2258963"/>
    <lineage>
        <taxon>Bacteria</taxon>
        <taxon>Pseudomonadati</taxon>
        <taxon>Bacteroidota</taxon>
        <taxon>Flavobacteriia</taxon>
        <taxon>Flavobacteriales</taxon>
        <taxon>Weeksellaceae</taxon>
        <taxon>Chryseobacterium group</taxon>
        <taxon>Chryseobacterium</taxon>
    </lineage>
</organism>
<name>A0A3D9B3K7_9FLAO</name>
<evidence type="ECO:0000313" key="1">
    <source>
        <dbReference type="EMBL" id="REC48214.1"/>
    </source>
</evidence>
<comment type="caution">
    <text evidence="1">The sequence shown here is derived from an EMBL/GenBank/DDBJ whole genome shotgun (WGS) entry which is preliminary data.</text>
</comment>
<keyword evidence="2" id="KW-1185">Reference proteome</keyword>
<dbReference type="Gene3D" id="1.25.40.10">
    <property type="entry name" value="Tetratricopeptide repeat domain"/>
    <property type="match status" value="1"/>
</dbReference>
<evidence type="ECO:0000313" key="2">
    <source>
        <dbReference type="Proteomes" id="UP000256257"/>
    </source>
</evidence>
<proteinExistence type="predicted"/>
<reference evidence="1 2" key="1">
    <citation type="submission" date="2018-06" db="EMBL/GenBank/DDBJ databases">
        <title>Novel Chryseobacterium species.</title>
        <authorList>
            <person name="Newman J."/>
            <person name="Hugo C."/>
            <person name="Oosthuizen L."/>
            <person name="Charimba G."/>
        </authorList>
    </citation>
    <scope>NUCLEOTIDE SEQUENCE [LARGE SCALE GENOMIC DNA]</scope>
    <source>
        <strain evidence="1 2">7_F195</strain>
    </source>
</reference>